<name>A0ABS2PC77_9BACL</name>
<evidence type="ECO:0000259" key="6">
    <source>
        <dbReference type="Pfam" id="PF02016"/>
    </source>
</evidence>
<accession>A0ABS2PC77</accession>
<dbReference type="PIRSF" id="PIRSF028757">
    <property type="entry name" value="LD-carboxypeptidase"/>
    <property type="match status" value="1"/>
</dbReference>
<dbReference type="InterPro" id="IPR027478">
    <property type="entry name" value="LdcA_N"/>
</dbReference>
<dbReference type="PANTHER" id="PTHR30237:SF2">
    <property type="entry name" value="MUREIN TETRAPEPTIDE CARBOXYPEPTIDASE"/>
    <property type="match status" value="1"/>
</dbReference>
<dbReference type="Gene3D" id="3.40.50.10740">
    <property type="entry name" value="Class I glutamine amidotransferase-like"/>
    <property type="match status" value="1"/>
</dbReference>
<evidence type="ECO:0000256" key="2">
    <source>
        <dbReference type="ARBA" id="ARBA00022645"/>
    </source>
</evidence>
<evidence type="ECO:0000313" key="8">
    <source>
        <dbReference type="EMBL" id="MBM7632443.1"/>
    </source>
</evidence>
<keyword evidence="5" id="KW-0720">Serine protease</keyword>
<evidence type="ECO:0000259" key="7">
    <source>
        <dbReference type="Pfam" id="PF17676"/>
    </source>
</evidence>
<dbReference type="InterPro" id="IPR040921">
    <property type="entry name" value="Peptidase_S66C"/>
</dbReference>
<protein>
    <submittedName>
        <fullName evidence="8">Muramoyltetrapeptide carboxypeptidase</fullName>
        <ecNumber evidence="8">3.4.17.13</ecNumber>
    </submittedName>
</protein>
<dbReference type="GO" id="GO:0106415">
    <property type="term" value="F:muramoyltetrapeptide carboxypeptidase activity"/>
    <property type="evidence" value="ECO:0007669"/>
    <property type="project" value="UniProtKB-EC"/>
</dbReference>
<dbReference type="EC" id="3.4.17.13" evidence="8"/>
<dbReference type="InterPro" id="IPR029062">
    <property type="entry name" value="Class_I_gatase-like"/>
</dbReference>
<dbReference type="Pfam" id="PF02016">
    <property type="entry name" value="Peptidase_S66"/>
    <property type="match status" value="1"/>
</dbReference>
<keyword evidence="3" id="KW-0645">Protease</keyword>
<dbReference type="PANTHER" id="PTHR30237">
    <property type="entry name" value="MURAMOYLTETRAPEPTIDE CARBOXYPEPTIDASE"/>
    <property type="match status" value="1"/>
</dbReference>
<reference evidence="8 9" key="1">
    <citation type="submission" date="2021-01" db="EMBL/GenBank/DDBJ databases">
        <title>Genomic Encyclopedia of Type Strains, Phase IV (KMG-IV): sequencing the most valuable type-strain genomes for metagenomic binning, comparative biology and taxonomic classification.</title>
        <authorList>
            <person name="Goeker M."/>
        </authorList>
    </citation>
    <scope>NUCLEOTIDE SEQUENCE [LARGE SCALE GENOMIC DNA]</scope>
    <source>
        <strain evidence="8 9">DSM 25540</strain>
    </source>
</reference>
<evidence type="ECO:0000256" key="1">
    <source>
        <dbReference type="ARBA" id="ARBA00010233"/>
    </source>
</evidence>
<feature type="domain" description="LD-carboxypeptidase C-terminal" evidence="7">
    <location>
        <begin position="178"/>
        <end position="289"/>
    </location>
</feature>
<dbReference type="InterPro" id="IPR027461">
    <property type="entry name" value="Carboxypeptidase_A_C_sf"/>
</dbReference>
<dbReference type="Gene3D" id="3.50.30.60">
    <property type="entry name" value="LD-carboxypeptidase A C-terminal domain-like"/>
    <property type="match status" value="1"/>
</dbReference>
<sequence>MVVRPASLQANDTVGIVSLGSPLDPNIINERILYLESLGFNVLVGESVFRYTGFLSGSDEERANDFMRMIVNEQVKWILPVRGGVGVAGILRYLDWDLIRQNPKIVTGYSDITVLLNALYQFADLETLHSLMLIDFKLSTPAFNFNQLFRAISNTQVPYTIENPRRMLRYSIVPGVAEGEIVGGNLTSLIGTLATPYEIDTAEKLFFIEEVNEPVHRVYRQLLHLEEAGKFDDCAGVLIGRCTNCQTSYGVNYEQLLEEFFSSIGKPTLANIASGHGQYKTTIPIGAEAIMDSENDVIETINPVVI</sequence>
<dbReference type="SUPFAM" id="SSF141986">
    <property type="entry name" value="LD-carboxypeptidase A C-terminal domain-like"/>
    <property type="match status" value="1"/>
</dbReference>
<dbReference type="CDD" id="cd07025">
    <property type="entry name" value="Peptidase_S66"/>
    <property type="match status" value="1"/>
</dbReference>
<keyword evidence="9" id="KW-1185">Reference proteome</keyword>
<gene>
    <name evidence="8" type="ORF">JOD17_001536</name>
</gene>
<dbReference type="Pfam" id="PF17676">
    <property type="entry name" value="Peptidase_S66C"/>
    <property type="match status" value="1"/>
</dbReference>
<dbReference type="RefSeq" id="WP_204696655.1">
    <property type="nucleotide sequence ID" value="NZ_JAFBEC010000003.1"/>
</dbReference>
<comment type="similarity">
    <text evidence="1">Belongs to the peptidase S66 family.</text>
</comment>
<organism evidence="8 9">
    <name type="scientific">Geomicrobium sediminis</name>
    <dbReference type="NCBI Taxonomy" id="1347788"/>
    <lineage>
        <taxon>Bacteria</taxon>
        <taxon>Bacillati</taxon>
        <taxon>Bacillota</taxon>
        <taxon>Bacilli</taxon>
        <taxon>Bacillales</taxon>
        <taxon>Geomicrobium</taxon>
    </lineage>
</organism>
<dbReference type="InterPro" id="IPR003507">
    <property type="entry name" value="S66_fam"/>
</dbReference>
<keyword evidence="4 8" id="KW-0378">Hydrolase</keyword>
<evidence type="ECO:0000256" key="5">
    <source>
        <dbReference type="ARBA" id="ARBA00022825"/>
    </source>
</evidence>
<evidence type="ECO:0000256" key="3">
    <source>
        <dbReference type="ARBA" id="ARBA00022670"/>
    </source>
</evidence>
<dbReference type="Proteomes" id="UP000741863">
    <property type="component" value="Unassembled WGS sequence"/>
</dbReference>
<feature type="domain" description="LD-carboxypeptidase N-terminal" evidence="6">
    <location>
        <begin position="14"/>
        <end position="129"/>
    </location>
</feature>
<dbReference type="SUPFAM" id="SSF52317">
    <property type="entry name" value="Class I glutamine amidotransferase-like"/>
    <property type="match status" value="1"/>
</dbReference>
<evidence type="ECO:0000313" key="9">
    <source>
        <dbReference type="Proteomes" id="UP000741863"/>
    </source>
</evidence>
<comment type="caution">
    <text evidence="8">The sequence shown here is derived from an EMBL/GenBank/DDBJ whole genome shotgun (WGS) entry which is preliminary data.</text>
</comment>
<dbReference type="EMBL" id="JAFBEC010000003">
    <property type="protein sequence ID" value="MBM7632443.1"/>
    <property type="molecule type" value="Genomic_DNA"/>
</dbReference>
<proteinExistence type="inferred from homology"/>
<evidence type="ECO:0000256" key="4">
    <source>
        <dbReference type="ARBA" id="ARBA00022801"/>
    </source>
</evidence>
<keyword evidence="2 8" id="KW-0121">Carboxypeptidase</keyword>
<dbReference type="InterPro" id="IPR040449">
    <property type="entry name" value="Peptidase_S66_N"/>
</dbReference>